<feature type="chain" id="PRO_5015523308" evidence="2">
    <location>
        <begin position="23"/>
        <end position="75"/>
    </location>
</feature>
<sequence length="75" mass="7672">MQSKTIQLFLAASLAATLGACAGGNETKTDDKPTETTTPKTEATSTPKVTTTPKSEASPTKKDDKKEGGEGGEGE</sequence>
<reference evidence="3 4" key="1">
    <citation type="submission" date="2018-02" db="EMBL/GenBank/DDBJ databases">
        <authorList>
            <person name="Cohen D.B."/>
            <person name="Kent A.D."/>
        </authorList>
    </citation>
    <scope>NUCLEOTIDE SEQUENCE [LARGE SCALE GENOMIC DNA]</scope>
    <source>
        <strain evidence="3 4">CCAP 1448/3</strain>
    </source>
</reference>
<evidence type="ECO:0000313" key="3">
    <source>
        <dbReference type="EMBL" id="PSB04766.1"/>
    </source>
</evidence>
<gene>
    <name evidence="3" type="ORF">C7B64_02715</name>
</gene>
<name>A0A2T1C935_9CYAN</name>
<feature type="compositionally biased region" description="Basic and acidic residues" evidence="1">
    <location>
        <begin position="59"/>
        <end position="69"/>
    </location>
</feature>
<feature type="region of interest" description="Disordered" evidence="1">
    <location>
        <begin position="21"/>
        <end position="75"/>
    </location>
</feature>
<feature type="compositionally biased region" description="Low complexity" evidence="1">
    <location>
        <begin position="35"/>
        <end position="56"/>
    </location>
</feature>
<evidence type="ECO:0000256" key="2">
    <source>
        <dbReference type="SAM" id="SignalP"/>
    </source>
</evidence>
<organism evidence="3 4">
    <name type="scientific">Merismopedia glauca CCAP 1448/3</name>
    <dbReference type="NCBI Taxonomy" id="1296344"/>
    <lineage>
        <taxon>Bacteria</taxon>
        <taxon>Bacillati</taxon>
        <taxon>Cyanobacteriota</taxon>
        <taxon>Cyanophyceae</taxon>
        <taxon>Synechococcales</taxon>
        <taxon>Merismopediaceae</taxon>
        <taxon>Merismopedia</taxon>
    </lineage>
</organism>
<protein>
    <submittedName>
        <fullName evidence="3">Uncharacterized protein</fullName>
    </submittedName>
</protein>
<dbReference type="PROSITE" id="PS51257">
    <property type="entry name" value="PROKAR_LIPOPROTEIN"/>
    <property type="match status" value="1"/>
</dbReference>
<dbReference type="Proteomes" id="UP000238762">
    <property type="component" value="Unassembled WGS sequence"/>
</dbReference>
<evidence type="ECO:0000256" key="1">
    <source>
        <dbReference type="SAM" id="MobiDB-lite"/>
    </source>
</evidence>
<reference evidence="3 4" key="2">
    <citation type="submission" date="2018-03" db="EMBL/GenBank/DDBJ databases">
        <title>The ancient ancestry and fast evolution of plastids.</title>
        <authorList>
            <person name="Moore K.R."/>
            <person name="Magnabosco C."/>
            <person name="Momper L."/>
            <person name="Gold D.A."/>
            <person name="Bosak T."/>
            <person name="Fournier G.P."/>
        </authorList>
    </citation>
    <scope>NUCLEOTIDE SEQUENCE [LARGE SCALE GENOMIC DNA]</scope>
    <source>
        <strain evidence="3 4">CCAP 1448/3</strain>
    </source>
</reference>
<accession>A0A2T1C935</accession>
<dbReference type="EMBL" id="PVWJ01000008">
    <property type="protein sequence ID" value="PSB04766.1"/>
    <property type="molecule type" value="Genomic_DNA"/>
</dbReference>
<comment type="caution">
    <text evidence="3">The sequence shown here is derived from an EMBL/GenBank/DDBJ whole genome shotgun (WGS) entry which is preliminary data.</text>
</comment>
<keyword evidence="2" id="KW-0732">Signal</keyword>
<feature type="signal peptide" evidence="2">
    <location>
        <begin position="1"/>
        <end position="22"/>
    </location>
</feature>
<dbReference type="AlphaFoldDB" id="A0A2T1C935"/>
<evidence type="ECO:0000313" key="4">
    <source>
        <dbReference type="Proteomes" id="UP000238762"/>
    </source>
</evidence>
<proteinExistence type="predicted"/>
<keyword evidence="4" id="KW-1185">Reference proteome</keyword>